<dbReference type="AlphaFoldDB" id="A0AAJ6BCE2"/>
<name>A0AAJ6BCE2_9PSED</name>
<evidence type="ECO:0000313" key="1">
    <source>
        <dbReference type="EMBL" id="WEK31788.1"/>
    </source>
</evidence>
<protein>
    <submittedName>
        <fullName evidence="1">Uncharacterized protein</fullName>
    </submittedName>
</protein>
<gene>
    <name evidence="1" type="ORF">P0Y58_06225</name>
</gene>
<accession>A0AAJ6BCE2</accession>
<reference evidence="1" key="1">
    <citation type="submission" date="2023-03" db="EMBL/GenBank/DDBJ databases">
        <title>Andean soil-derived lignocellulolytic bacterial consortium as a source of novel taxa and putative plastic-active enzymes.</title>
        <authorList>
            <person name="Diaz-Garcia L."/>
            <person name="Chuvochina M."/>
            <person name="Feuerriegel G."/>
            <person name="Bunk B."/>
            <person name="Sproer C."/>
            <person name="Streit W.R."/>
            <person name="Rodriguez L.M."/>
            <person name="Overmann J."/>
            <person name="Jimenez D.J."/>
        </authorList>
    </citation>
    <scope>NUCLEOTIDE SEQUENCE</scope>
    <source>
        <strain evidence="1">MAG 876</strain>
    </source>
</reference>
<sequence>MNLRVVASLLGRGKQLERMSDGLTLLALAYGLAPLLGAPLQPRASLLCGVLVALGLLHKYWAIRVAIDAELFTHLAISNDLASDTQALDRALFKLKLKPQAKDARTWPERSQAALSLLRRQAVCLGLQLSLALATLLILPLKG</sequence>
<evidence type="ECO:0000313" key="2">
    <source>
        <dbReference type="Proteomes" id="UP001216329"/>
    </source>
</evidence>
<organism evidence="1 2">
    <name type="scientific">Candidatus Pseudomonas phytovorans</name>
    <dbReference type="NCBI Taxonomy" id="3121377"/>
    <lineage>
        <taxon>Bacteria</taxon>
        <taxon>Pseudomonadati</taxon>
        <taxon>Pseudomonadota</taxon>
        <taxon>Gammaproteobacteria</taxon>
        <taxon>Pseudomonadales</taxon>
        <taxon>Pseudomonadaceae</taxon>
        <taxon>Pseudomonas</taxon>
    </lineage>
</organism>
<proteinExistence type="predicted"/>
<dbReference type="Proteomes" id="UP001216329">
    <property type="component" value="Chromosome"/>
</dbReference>
<dbReference type="EMBL" id="CP119325">
    <property type="protein sequence ID" value="WEK31788.1"/>
    <property type="molecule type" value="Genomic_DNA"/>
</dbReference>